<protein>
    <submittedName>
        <fullName evidence="3">ImmA/IrrE family metallo-endopeptidase</fullName>
    </submittedName>
</protein>
<dbReference type="InterPro" id="IPR010982">
    <property type="entry name" value="Lambda_DNA-bd_dom_sf"/>
</dbReference>
<accession>A0A5D0GA08</accession>
<dbReference type="CDD" id="cd00093">
    <property type="entry name" value="HTH_XRE"/>
    <property type="match status" value="1"/>
</dbReference>
<dbReference type="Gene3D" id="1.10.10.2910">
    <property type="match status" value="1"/>
</dbReference>
<dbReference type="AlphaFoldDB" id="A0A5D0GA08"/>
<evidence type="ECO:0000313" key="4">
    <source>
        <dbReference type="Proteomes" id="UP000324550"/>
    </source>
</evidence>
<dbReference type="SMART" id="SM00530">
    <property type="entry name" value="HTH_XRE"/>
    <property type="match status" value="1"/>
</dbReference>
<dbReference type="PANTHER" id="PTHR43236">
    <property type="entry name" value="ANTITOXIN HIGA1"/>
    <property type="match status" value="1"/>
</dbReference>
<dbReference type="GO" id="GO:0003677">
    <property type="term" value="F:DNA binding"/>
    <property type="evidence" value="ECO:0007669"/>
    <property type="project" value="InterPro"/>
</dbReference>
<comment type="similarity">
    <text evidence="1">Belongs to the short-chain fatty acyl-CoA assimilation regulator (ScfR) family.</text>
</comment>
<gene>
    <name evidence="3" type="ORF">FVF61_07200</name>
</gene>
<dbReference type="InterPro" id="IPR010359">
    <property type="entry name" value="IrrE_HExxH"/>
</dbReference>
<dbReference type="EMBL" id="VSFC01000033">
    <property type="protein sequence ID" value="TYA55694.1"/>
    <property type="molecule type" value="Genomic_DNA"/>
</dbReference>
<comment type="caution">
    <text evidence="3">The sequence shown here is derived from an EMBL/GenBank/DDBJ whole genome shotgun (WGS) entry which is preliminary data.</text>
</comment>
<dbReference type="Proteomes" id="UP000324550">
    <property type="component" value="Unassembled WGS sequence"/>
</dbReference>
<name>A0A5D0GA08_9FLAO</name>
<dbReference type="Gene3D" id="1.10.260.40">
    <property type="entry name" value="lambda repressor-like DNA-binding domains"/>
    <property type="match status" value="1"/>
</dbReference>
<dbReference type="RefSeq" id="WP_148454831.1">
    <property type="nucleotide sequence ID" value="NZ_VSFC01000033.1"/>
</dbReference>
<evidence type="ECO:0000313" key="3">
    <source>
        <dbReference type="EMBL" id="TYA55694.1"/>
    </source>
</evidence>
<dbReference type="InterPro" id="IPR052345">
    <property type="entry name" value="Rad_response_metalloprotease"/>
</dbReference>
<organism evidence="3 4">
    <name type="scientific">Formosa maritima</name>
    <dbReference type="NCBI Taxonomy" id="2592046"/>
    <lineage>
        <taxon>Bacteria</taxon>
        <taxon>Pseudomonadati</taxon>
        <taxon>Bacteroidota</taxon>
        <taxon>Flavobacteriia</taxon>
        <taxon>Flavobacteriales</taxon>
        <taxon>Flavobacteriaceae</taxon>
        <taxon>Formosa</taxon>
    </lineage>
</organism>
<dbReference type="InterPro" id="IPR001387">
    <property type="entry name" value="Cro/C1-type_HTH"/>
</dbReference>
<sequence>MKELFAKRLKSARVRASLSQDELVDKMNNVVSKNAISKYEKGNMLPDSQVLIELAKALGVKTDYFFREFNISIEKIEFRKKKLGIKKVNAIKEKVIDIVERYLELEQFLNITSTFKNPIENIKINDKQDIEKAVNHLLAQWQLGYNALPNIIDLLEDKHIKVIEIDAPQEFDGFSGWADGTFPVIVLNQNYGLERKRFTALHELGHLIMQINPDYEHKEVEKLCHQFAGAMLMPEKTFSKELGGKRSSISLNELIAIKEEYGISIQAIMARAKDFGFITEFQFRKFRIYISKNRSEKGLGNYIGRESSHRFKQLLFRATSEEIISMSKAANLSNQKLATFRKEFIAI</sequence>
<keyword evidence="4" id="KW-1185">Reference proteome</keyword>
<feature type="domain" description="HTH cro/C1-type" evidence="2">
    <location>
        <begin position="9"/>
        <end position="65"/>
    </location>
</feature>
<dbReference type="PROSITE" id="PS50943">
    <property type="entry name" value="HTH_CROC1"/>
    <property type="match status" value="1"/>
</dbReference>
<dbReference type="SUPFAM" id="SSF47413">
    <property type="entry name" value="lambda repressor-like DNA-binding domains"/>
    <property type="match status" value="1"/>
</dbReference>
<proteinExistence type="inferred from homology"/>
<evidence type="ECO:0000256" key="1">
    <source>
        <dbReference type="ARBA" id="ARBA00007227"/>
    </source>
</evidence>
<dbReference type="OrthoDB" id="9794834at2"/>
<dbReference type="Pfam" id="PF06114">
    <property type="entry name" value="Peptidase_M78"/>
    <property type="match status" value="1"/>
</dbReference>
<dbReference type="Pfam" id="PF01381">
    <property type="entry name" value="HTH_3"/>
    <property type="match status" value="1"/>
</dbReference>
<dbReference type="PANTHER" id="PTHR43236:SF1">
    <property type="entry name" value="BLL7220 PROTEIN"/>
    <property type="match status" value="1"/>
</dbReference>
<reference evidence="3 4" key="1">
    <citation type="submission" date="2019-08" db="EMBL/GenBank/DDBJ databases">
        <title>Formosa sediminis sp. nov., isolated from marine sediment.</title>
        <authorList>
            <person name="Cao W.R."/>
        </authorList>
    </citation>
    <scope>NUCLEOTIDE SEQUENCE [LARGE SCALE GENOMIC DNA]</scope>
    <source>
        <strain evidence="3 4">1494</strain>
    </source>
</reference>
<evidence type="ECO:0000259" key="2">
    <source>
        <dbReference type="PROSITE" id="PS50943"/>
    </source>
</evidence>